<dbReference type="SUPFAM" id="SSF55154">
    <property type="entry name" value="CYTH-like phosphatases"/>
    <property type="match status" value="1"/>
</dbReference>
<dbReference type="InterPro" id="IPR033469">
    <property type="entry name" value="CYTH-like_dom_sf"/>
</dbReference>
<dbReference type="PANTHER" id="PTHR34932">
    <property type="entry name" value="TRPL TRANSLOCATION DEFECT PROTEIN 14"/>
    <property type="match status" value="1"/>
</dbReference>
<name>A0A1G1ZSN1_9BACT</name>
<evidence type="ECO:0000313" key="3">
    <source>
        <dbReference type="Proteomes" id="UP000177690"/>
    </source>
</evidence>
<proteinExistence type="predicted"/>
<dbReference type="GO" id="GO:0070300">
    <property type="term" value="F:phosphatidic acid binding"/>
    <property type="evidence" value="ECO:0007669"/>
    <property type="project" value="TreeGrafter"/>
</dbReference>
<feature type="domain" description="NadR/Ttd14 AAA" evidence="1">
    <location>
        <begin position="3"/>
        <end position="186"/>
    </location>
</feature>
<evidence type="ECO:0000259" key="1">
    <source>
        <dbReference type="Pfam" id="PF13521"/>
    </source>
</evidence>
<dbReference type="SUPFAM" id="SSF52540">
    <property type="entry name" value="P-loop containing nucleoside triphosphate hydrolases"/>
    <property type="match status" value="1"/>
</dbReference>
<evidence type="ECO:0000313" key="2">
    <source>
        <dbReference type="EMBL" id="OGY67562.1"/>
    </source>
</evidence>
<dbReference type="InterPro" id="IPR038727">
    <property type="entry name" value="NadR/Ttd14_AAA_dom"/>
</dbReference>
<dbReference type="Gene3D" id="2.40.320.10">
    <property type="entry name" value="Hypothetical Protein Pfu-838710-001"/>
    <property type="match status" value="1"/>
</dbReference>
<dbReference type="GO" id="GO:0035091">
    <property type="term" value="F:phosphatidylinositol binding"/>
    <property type="evidence" value="ECO:0007669"/>
    <property type="project" value="TreeGrafter"/>
</dbReference>
<dbReference type="GO" id="GO:0005525">
    <property type="term" value="F:GTP binding"/>
    <property type="evidence" value="ECO:0007669"/>
    <property type="project" value="TreeGrafter"/>
</dbReference>
<protein>
    <recommendedName>
        <fullName evidence="1">NadR/Ttd14 AAA domain-containing protein</fullName>
    </recommendedName>
</protein>
<dbReference type="AlphaFoldDB" id="A0A1G1ZSN1"/>
<gene>
    <name evidence="2" type="ORF">A3I24_00410</name>
</gene>
<dbReference type="Proteomes" id="UP000177690">
    <property type="component" value="Unassembled WGS sequence"/>
</dbReference>
<accession>A0A1G1ZSN1</accession>
<dbReference type="PANTHER" id="PTHR34932:SF1">
    <property type="entry name" value="TRPL TRANSLOCATION DEFECT PROTEIN 14"/>
    <property type="match status" value="1"/>
</dbReference>
<reference evidence="2 3" key="1">
    <citation type="journal article" date="2016" name="Nat. Commun.">
        <title>Thousands of microbial genomes shed light on interconnected biogeochemical processes in an aquifer system.</title>
        <authorList>
            <person name="Anantharaman K."/>
            <person name="Brown C.T."/>
            <person name="Hug L.A."/>
            <person name="Sharon I."/>
            <person name="Castelle C.J."/>
            <person name="Probst A.J."/>
            <person name="Thomas B.C."/>
            <person name="Singh A."/>
            <person name="Wilkins M.J."/>
            <person name="Karaoz U."/>
            <person name="Brodie E.L."/>
            <person name="Williams K.H."/>
            <person name="Hubbard S.S."/>
            <person name="Banfield J.F."/>
        </authorList>
    </citation>
    <scope>NUCLEOTIDE SEQUENCE [LARGE SCALE GENOMIC DNA]</scope>
</reference>
<dbReference type="Gene3D" id="3.40.50.300">
    <property type="entry name" value="P-loop containing nucleotide triphosphate hydrolases"/>
    <property type="match status" value="1"/>
</dbReference>
<sequence length="370" mass="42588">MKRIVLTGGPCAGKTTAFNYVPEKLANHGVSVICVPEAATLLINSGVSPLTLKAQSKKKYLAFEELLIRTQILLEEKIFAELARIKNGKKKLILLDRGCMDAAAYLEPKEFRKILKRNRWGVVGLRDKRYDAVFHLLTVADGRPDLYTQDNNAARLEKTPEQAIEADQRTQHVWLGHSHLAVINNSTLFQGKMRRLLKAIQRILGIPASLEIERKFLMQESFNLSDIPVPHQTVQIEQGYLKTSGPQSRIRRRSQEGHSIYFRTFKLPTISPTVREEKEKRITSAEYRELLERQDPDTELISKERICFLWKNQYFELDVFKAPKRLAGLMLLEIELTEKNDRVKIPDWLGKVKEVTADPNYKNRTLAKRL</sequence>
<organism evidence="2 3">
    <name type="scientific">Candidatus Harrisonbacteria bacterium RIFCSPLOWO2_02_FULL_41_13b</name>
    <dbReference type="NCBI Taxonomy" id="1798409"/>
    <lineage>
        <taxon>Bacteria</taxon>
        <taxon>Candidatus Harrisoniibacteriota</taxon>
    </lineage>
</organism>
<dbReference type="InterPro" id="IPR053227">
    <property type="entry name" value="TRPL-trafficking_regulator"/>
</dbReference>
<comment type="caution">
    <text evidence="2">The sequence shown here is derived from an EMBL/GenBank/DDBJ whole genome shotgun (WGS) entry which is preliminary data.</text>
</comment>
<dbReference type="Pfam" id="PF13521">
    <property type="entry name" value="AAA_28"/>
    <property type="match status" value="1"/>
</dbReference>
<dbReference type="EMBL" id="MHJL01000020">
    <property type="protein sequence ID" value="OGY67562.1"/>
    <property type="molecule type" value="Genomic_DNA"/>
</dbReference>
<dbReference type="InterPro" id="IPR027417">
    <property type="entry name" value="P-loop_NTPase"/>
</dbReference>